<dbReference type="PANTHER" id="PTHR34835">
    <property type="entry name" value="OS07G0283600 PROTEIN-RELATED"/>
    <property type="match status" value="1"/>
</dbReference>
<accession>A0AAW1I3H3</accession>
<dbReference type="GO" id="GO:0006508">
    <property type="term" value="P:proteolysis"/>
    <property type="evidence" value="ECO:0007669"/>
    <property type="project" value="UniProtKB-KW"/>
</dbReference>
<proteinExistence type="inferred from homology"/>
<protein>
    <recommendedName>
        <fullName evidence="5">Ubiquitin-like protease family profile domain-containing protein</fullName>
    </recommendedName>
</protein>
<organism evidence="6 7">
    <name type="scientific">Saponaria officinalis</name>
    <name type="common">Common soapwort</name>
    <name type="synonym">Lychnis saponaria</name>
    <dbReference type="NCBI Taxonomy" id="3572"/>
    <lineage>
        <taxon>Eukaryota</taxon>
        <taxon>Viridiplantae</taxon>
        <taxon>Streptophyta</taxon>
        <taxon>Embryophyta</taxon>
        <taxon>Tracheophyta</taxon>
        <taxon>Spermatophyta</taxon>
        <taxon>Magnoliopsida</taxon>
        <taxon>eudicotyledons</taxon>
        <taxon>Gunneridae</taxon>
        <taxon>Pentapetalae</taxon>
        <taxon>Caryophyllales</taxon>
        <taxon>Caryophyllaceae</taxon>
        <taxon>Caryophylleae</taxon>
        <taxon>Saponaria</taxon>
    </lineage>
</organism>
<dbReference type="PANTHER" id="PTHR34835:SF34">
    <property type="entry name" value="OS08G0555500 PROTEIN"/>
    <property type="match status" value="1"/>
</dbReference>
<dbReference type="InterPro" id="IPR003653">
    <property type="entry name" value="Peptidase_C48_C"/>
</dbReference>
<feature type="domain" description="Ubiquitin-like protease family profile" evidence="5">
    <location>
        <begin position="1062"/>
        <end position="1200"/>
    </location>
</feature>
<evidence type="ECO:0000256" key="2">
    <source>
        <dbReference type="ARBA" id="ARBA00022670"/>
    </source>
</evidence>
<sequence length="1307" mass="148085">MARSLTHLPHLTKLTTTAAAVAASLRRHNQSKKPETEKTEEGEALRRLEEAVHRMIVKKAQPDWIPLVPGGSYWVPPKTKSRGFAQMATECQSNLEVKAPSEKISVKCCGRRLVKLISVLNDAQKDAVKAIGFGGLLELTLTSYPTRHVPLFFQAFNDGSYVFRASELKEFMVTKHDVHDCFLLPLGAKDIVQVPTGRFKHSTDDEFKKLKDRWRSEYGVTDPRNHISLGKILSDMEADKEGGDQFRRLFVLFSMSSFLRPTSNNGVDMKLLKAVEDVTVINQYDWCSYVLDGMVSAGLESKKSSTFLLGCIPFLMITYFQRFDFRGATLPHDLQLIKHWDEEKISTRLKAEFSKGPLGRQTWSSVKYPRCIHLQSEDVIKVDQPPKTVDTSLPKAHKSTENKSIKIDLEPGVDDDQDLQDKAVDGLHELYLQMQRNAVAFHDWYAQATFKIKRLTTQRLDSLDLVPSQSTQSFFEDVAVHRYVDEVIDITKQMKNSASKAPVFQGVSTETQKIIEKDLYSTPEVANVLNDLRGEGHLEDEDGVAACGHVDGLSTATREFAHGLLYSTGEVCDVLRNLRGEGTGKGVDVGDVHCKPVQEGASDVGDIEVQQNLGGTAEGKQLPSPVNSHVIRTTDFHKYLLHRTFVCCSMGIVPDNLGCSIYCGEPDPDRLFLTEGLSREQSMFDNVLRLRKDVMDYIFKKSEGMKKLETLVSYNDVYFIPRDDMWSMEPGVQVTNNVIDCWSLLLNHMMYSNTAPIKTSRCFFGLCHSVNYGARILDAKEKGLVVNAYQEVFDTWDMWTAASISPFQLDSKLVFIPSLSNDRDHYSCACINFGSGQVEYLDNRYYGKEFQKTPYARLARFVADMMGDYMVSKGISKGEKVRGFPLVNMQFTWQGAAHSRNDCGVYTMLHMLLYCGDLFECFDPLELDRMQLYRAEIAATLVLSDINIVREAVLSCSSSFNKQKDQTGNSMTASDVFNTPGHSMRTKRTLSCPIDQSALVISKTLRANQALLKDVDLLRKQVADYCFLDDHCLDPMEVVADYGPNALLLRNDILSMLPETRMNSILIDCWSLLLNRIESEENEVPRMAFFGIRKMDIVVKLMETASQPTQRDEVIDSLYHHWDQFIKDSGVKINLHADLIFIPLHIDFHYACICINFVSRTVDVLDQMTYPDWKESDVYKASCELASAMSDYLDTKGVDRGSDVVSFVQRKIDLKFKNSSPTVTESGCITMMHMLIYEGDPFEHPDLQRKIGRRYLVIQMASTLVLADINTVRGDVRRKVKKFEDEKESIWKEVYANRKIKQILGKK</sequence>
<feature type="compositionally biased region" description="Polar residues" evidence="4">
    <location>
        <begin position="965"/>
        <end position="981"/>
    </location>
</feature>
<gene>
    <name evidence="6" type="ORF">RND81_10G164100</name>
</gene>
<comment type="similarity">
    <text evidence="1">Belongs to the peptidase C48 family.</text>
</comment>
<evidence type="ECO:0000256" key="1">
    <source>
        <dbReference type="ARBA" id="ARBA00005234"/>
    </source>
</evidence>
<evidence type="ECO:0000259" key="5">
    <source>
        <dbReference type="Pfam" id="PF02902"/>
    </source>
</evidence>
<evidence type="ECO:0000313" key="6">
    <source>
        <dbReference type="EMBL" id="KAK9683784.1"/>
    </source>
</evidence>
<keyword evidence="2" id="KW-0645">Protease</keyword>
<keyword evidence="7" id="KW-1185">Reference proteome</keyword>
<dbReference type="Gene3D" id="3.40.395.10">
    <property type="entry name" value="Adenoviral Proteinase, Chain A"/>
    <property type="match status" value="2"/>
</dbReference>
<feature type="region of interest" description="Disordered" evidence="4">
    <location>
        <begin position="965"/>
        <end position="984"/>
    </location>
</feature>
<dbReference type="GO" id="GO:0008234">
    <property type="term" value="F:cysteine-type peptidase activity"/>
    <property type="evidence" value="ECO:0007669"/>
    <property type="project" value="InterPro"/>
</dbReference>
<evidence type="ECO:0000313" key="7">
    <source>
        <dbReference type="Proteomes" id="UP001443914"/>
    </source>
</evidence>
<dbReference type="SUPFAM" id="SSF54001">
    <property type="entry name" value="Cysteine proteinases"/>
    <property type="match status" value="2"/>
</dbReference>
<comment type="caution">
    <text evidence="6">The sequence shown here is derived from an EMBL/GenBank/DDBJ whole genome shotgun (WGS) entry which is preliminary data.</text>
</comment>
<dbReference type="Pfam" id="PF02902">
    <property type="entry name" value="Peptidase_C48"/>
    <property type="match status" value="1"/>
</dbReference>
<name>A0AAW1I3H3_SAPOF</name>
<keyword evidence="3" id="KW-0378">Hydrolase</keyword>
<dbReference type="InterPro" id="IPR038765">
    <property type="entry name" value="Papain-like_cys_pep_sf"/>
</dbReference>
<dbReference type="EMBL" id="JBDFQZ010000010">
    <property type="protein sequence ID" value="KAK9683784.1"/>
    <property type="molecule type" value="Genomic_DNA"/>
</dbReference>
<dbReference type="Proteomes" id="UP001443914">
    <property type="component" value="Unassembled WGS sequence"/>
</dbReference>
<evidence type="ECO:0000256" key="3">
    <source>
        <dbReference type="ARBA" id="ARBA00022801"/>
    </source>
</evidence>
<evidence type="ECO:0000256" key="4">
    <source>
        <dbReference type="SAM" id="MobiDB-lite"/>
    </source>
</evidence>
<reference evidence="6" key="1">
    <citation type="submission" date="2024-03" db="EMBL/GenBank/DDBJ databases">
        <title>WGS assembly of Saponaria officinalis var. Norfolk2.</title>
        <authorList>
            <person name="Jenkins J."/>
            <person name="Shu S."/>
            <person name="Grimwood J."/>
            <person name="Barry K."/>
            <person name="Goodstein D."/>
            <person name="Schmutz J."/>
            <person name="Leebens-Mack J."/>
            <person name="Osbourn A."/>
        </authorList>
    </citation>
    <scope>NUCLEOTIDE SEQUENCE [LARGE SCALE GENOMIC DNA]</scope>
    <source>
        <strain evidence="6">JIC</strain>
    </source>
</reference>